<dbReference type="EMBL" id="ML986525">
    <property type="protein sequence ID" value="KAF2272207.1"/>
    <property type="molecule type" value="Genomic_DNA"/>
</dbReference>
<dbReference type="AlphaFoldDB" id="A0A6A6J7L5"/>
<feature type="region of interest" description="Disordered" evidence="1">
    <location>
        <begin position="299"/>
        <end position="319"/>
    </location>
</feature>
<dbReference type="Proteomes" id="UP000800097">
    <property type="component" value="Unassembled WGS sequence"/>
</dbReference>
<evidence type="ECO:0000256" key="1">
    <source>
        <dbReference type="SAM" id="MobiDB-lite"/>
    </source>
</evidence>
<name>A0A6A6J7L5_WESOR</name>
<reference evidence="2" key="1">
    <citation type="journal article" date="2020" name="Stud. Mycol.">
        <title>101 Dothideomycetes genomes: a test case for predicting lifestyles and emergence of pathogens.</title>
        <authorList>
            <person name="Haridas S."/>
            <person name="Albert R."/>
            <person name="Binder M."/>
            <person name="Bloem J."/>
            <person name="Labutti K."/>
            <person name="Salamov A."/>
            <person name="Andreopoulos B."/>
            <person name="Baker S."/>
            <person name="Barry K."/>
            <person name="Bills G."/>
            <person name="Bluhm B."/>
            <person name="Cannon C."/>
            <person name="Castanera R."/>
            <person name="Culley D."/>
            <person name="Daum C."/>
            <person name="Ezra D."/>
            <person name="Gonzalez J."/>
            <person name="Henrissat B."/>
            <person name="Kuo A."/>
            <person name="Liang C."/>
            <person name="Lipzen A."/>
            <person name="Lutzoni F."/>
            <person name="Magnuson J."/>
            <person name="Mondo S."/>
            <person name="Nolan M."/>
            <person name="Ohm R."/>
            <person name="Pangilinan J."/>
            <person name="Park H.-J."/>
            <person name="Ramirez L."/>
            <person name="Alfaro M."/>
            <person name="Sun H."/>
            <person name="Tritt A."/>
            <person name="Yoshinaga Y."/>
            <person name="Zwiers L.-H."/>
            <person name="Turgeon B."/>
            <person name="Goodwin S."/>
            <person name="Spatafora J."/>
            <person name="Crous P."/>
            <person name="Grigoriev I."/>
        </authorList>
    </citation>
    <scope>NUCLEOTIDE SEQUENCE</scope>
    <source>
        <strain evidence="2">CBS 379.55</strain>
    </source>
</reference>
<evidence type="ECO:0000313" key="3">
    <source>
        <dbReference type="Proteomes" id="UP000800097"/>
    </source>
</evidence>
<feature type="compositionally biased region" description="Basic and acidic residues" evidence="1">
    <location>
        <begin position="301"/>
        <end position="319"/>
    </location>
</feature>
<organism evidence="2 3">
    <name type="scientific">Westerdykella ornata</name>
    <dbReference type="NCBI Taxonomy" id="318751"/>
    <lineage>
        <taxon>Eukaryota</taxon>
        <taxon>Fungi</taxon>
        <taxon>Dikarya</taxon>
        <taxon>Ascomycota</taxon>
        <taxon>Pezizomycotina</taxon>
        <taxon>Dothideomycetes</taxon>
        <taxon>Pleosporomycetidae</taxon>
        <taxon>Pleosporales</taxon>
        <taxon>Sporormiaceae</taxon>
        <taxon>Westerdykella</taxon>
    </lineage>
</organism>
<evidence type="ECO:0000313" key="2">
    <source>
        <dbReference type="EMBL" id="KAF2272207.1"/>
    </source>
</evidence>
<dbReference type="GeneID" id="54556001"/>
<accession>A0A6A6J7L5</accession>
<proteinExistence type="predicted"/>
<protein>
    <submittedName>
        <fullName evidence="2">Uncharacterized protein</fullName>
    </submittedName>
</protein>
<keyword evidence="3" id="KW-1185">Reference proteome</keyword>
<gene>
    <name evidence="2" type="ORF">EI97DRAFT_504437</name>
</gene>
<dbReference type="RefSeq" id="XP_033649746.1">
    <property type="nucleotide sequence ID" value="XM_033802826.1"/>
</dbReference>
<sequence>MMATSESKQQELESHEAMELAYNLSYWNGETADEYAAPKYSEAVIGGAQLSSERARSYVRILRPVLNMMKNPTEDDIKKVEVRSAILACHTAMNENVRYLRFHTTVPADSIWSPLVSDFWPQSMVDLRNWISHDFMVPGRGYSWEHEVFQIPARFYEERVPAIEMMLAAVEQALNDESIWTPFPEPEIEPALNAEIISPLMALPPEPDTVSVKRNTKLEAPEGLLKRSRTKTIGLVRAVKSKCRRLRNFHFSVNIHFSFPEVTSKEFSELPTWKVDTQDDNEKDWKAVEDEKLSVVFDEEGWAKGDEQDRESETDHVEW</sequence>